<comment type="caution">
    <text evidence="1">The sequence shown here is derived from an EMBL/GenBank/DDBJ whole genome shotgun (WGS) entry which is preliminary data.</text>
</comment>
<dbReference type="Proteomes" id="UP000034894">
    <property type="component" value="Unassembled WGS sequence"/>
</dbReference>
<sequence>MTVIAETLTPRIELNVVSPDKNNLPLHGLEVIIGNHDFILPYIDVAKKGEGHTLIPFFDPRPAVNHDLMLAGARELAIGLVNSGADVVFTPKSKKSVPMIIETVKIAGEISGKKIKLFVIKRGLLSDFDETDEKPIDFETITPPYKKYMALSKVQTLEIQQMQKEFINQGRKINAVIADDVISRGGTVRALRKVVGKVLNYEDFEIPAYAVIQEFPITWGLGQIPGGPKIDGGIWTPEPQEYNYPAIMTPVIIG</sequence>
<protein>
    <submittedName>
        <fullName evidence="1">Uncharacterized protein</fullName>
    </submittedName>
</protein>
<accession>A0A0G1DIE5</accession>
<organism evidence="1 2">
    <name type="scientific">Candidatus Gottesmanbacteria bacterium GW2011_GWA2_43_14</name>
    <dbReference type="NCBI Taxonomy" id="1618443"/>
    <lineage>
        <taxon>Bacteria</taxon>
        <taxon>Candidatus Gottesmaniibacteriota</taxon>
    </lineage>
</organism>
<dbReference type="EMBL" id="LCFP01000007">
    <property type="protein sequence ID" value="KKS97585.1"/>
    <property type="molecule type" value="Genomic_DNA"/>
</dbReference>
<evidence type="ECO:0000313" key="1">
    <source>
        <dbReference type="EMBL" id="KKS97585.1"/>
    </source>
</evidence>
<proteinExistence type="predicted"/>
<dbReference type="AlphaFoldDB" id="A0A0G1DIE5"/>
<name>A0A0G1DIE5_9BACT</name>
<reference evidence="1 2" key="1">
    <citation type="journal article" date="2015" name="Nature">
        <title>rRNA introns, odd ribosomes, and small enigmatic genomes across a large radiation of phyla.</title>
        <authorList>
            <person name="Brown C.T."/>
            <person name="Hug L.A."/>
            <person name="Thomas B.C."/>
            <person name="Sharon I."/>
            <person name="Castelle C.J."/>
            <person name="Singh A."/>
            <person name="Wilkins M.J."/>
            <person name="Williams K.H."/>
            <person name="Banfield J.F."/>
        </authorList>
    </citation>
    <scope>NUCLEOTIDE SEQUENCE [LARGE SCALE GENOMIC DNA]</scope>
</reference>
<evidence type="ECO:0000313" key="2">
    <source>
        <dbReference type="Proteomes" id="UP000034894"/>
    </source>
</evidence>
<gene>
    <name evidence="1" type="ORF">UV73_C0007G0028</name>
</gene>